<keyword evidence="4" id="KW-1185">Reference proteome</keyword>
<evidence type="ECO:0000313" key="3">
    <source>
        <dbReference type="EMBL" id="SIS22795.1"/>
    </source>
</evidence>
<evidence type="ECO:0000313" key="4">
    <source>
        <dbReference type="Proteomes" id="UP000186019"/>
    </source>
</evidence>
<keyword evidence="2" id="KW-0812">Transmembrane</keyword>
<reference evidence="3 4" key="1">
    <citation type="submission" date="2017-01" db="EMBL/GenBank/DDBJ databases">
        <authorList>
            <person name="Mah S.A."/>
            <person name="Swanson W.J."/>
            <person name="Moy G.W."/>
            <person name="Vacquier V.D."/>
        </authorList>
    </citation>
    <scope>NUCLEOTIDE SEQUENCE [LARGE SCALE GENOMIC DNA]</scope>
    <source>
        <strain evidence="3 4">DSM 29590</strain>
    </source>
</reference>
<feature type="compositionally biased region" description="Low complexity" evidence="1">
    <location>
        <begin position="199"/>
        <end position="212"/>
    </location>
</feature>
<feature type="region of interest" description="Disordered" evidence="1">
    <location>
        <begin position="554"/>
        <end position="578"/>
    </location>
</feature>
<feature type="region of interest" description="Disordered" evidence="1">
    <location>
        <begin position="331"/>
        <end position="383"/>
    </location>
</feature>
<protein>
    <recommendedName>
        <fullName evidence="5">Type IV pilus biogenesis protein PilP</fullName>
    </recommendedName>
</protein>
<evidence type="ECO:0000256" key="2">
    <source>
        <dbReference type="SAM" id="Phobius"/>
    </source>
</evidence>
<dbReference type="AlphaFoldDB" id="A0A1N7HD54"/>
<feature type="region of interest" description="Disordered" evidence="1">
    <location>
        <begin position="178"/>
        <end position="313"/>
    </location>
</feature>
<keyword evidence="2" id="KW-0472">Membrane</keyword>
<evidence type="ECO:0008006" key="5">
    <source>
        <dbReference type="Google" id="ProtNLM"/>
    </source>
</evidence>
<feature type="transmembrane region" description="Helical" evidence="2">
    <location>
        <begin position="402"/>
        <end position="426"/>
    </location>
</feature>
<proteinExistence type="predicted"/>
<dbReference type="Proteomes" id="UP000186019">
    <property type="component" value="Unassembled WGS sequence"/>
</dbReference>
<keyword evidence="2" id="KW-1133">Transmembrane helix</keyword>
<dbReference type="STRING" id="573024.SAMN05216208_2534"/>
<dbReference type="RefSeq" id="WP_076534900.1">
    <property type="nucleotide sequence ID" value="NZ_FOAC01000002.1"/>
</dbReference>
<organism evidence="3 4">
    <name type="scientific">Roseovarius nanhaiticus</name>
    <dbReference type="NCBI Taxonomy" id="573024"/>
    <lineage>
        <taxon>Bacteria</taxon>
        <taxon>Pseudomonadati</taxon>
        <taxon>Pseudomonadota</taxon>
        <taxon>Alphaproteobacteria</taxon>
        <taxon>Rhodobacterales</taxon>
        <taxon>Roseobacteraceae</taxon>
        <taxon>Roseovarius</taxon>
    </lineage>
</organism>
<gene>
    <name evidence="3" type="ORF">SAMN05421666_2781</name>
</gene>
<dbReference type="EMBL" id="FTNV01000003">
    <property type="protein sequence ID" value="SIS22795.1"/>
    <property type="molecule type" value="Genomic_DNA"/>
</dbReference>
<sequence length="892" mass="92133">MKPNFSLILSSEGLELLHRTYSGWARVGQVAFDVADLPAAISALQDRAAALPGDRTCKLVLPDDQIKYLTIEADGDVDAAVRAALDGATPYAVDDLEYDWTAENGTIHIAAVALETLGEAESFAVEHGFEPVSFAATPETELYRGEPFFGATAWAAANLPEGTVIERDAERVRITGEAEISSKAHAPEKPAEPQDTPVAAAATKAVAEAGPAPKVEKSGAASAADTPKTAPSANPAPTKAPIANGNDGPAAAPASFTSIRASRGGDDAPRLSPKLAAEPRLSRLGGADTGPSADAGAGATPSLPSPADQGPTDPALMAELAASLRPDPEARLDRDAAPEPQAPKTDPLQNGSAANEPGKMPGLFGSRAPKSQPRATPSKHDEKQRMTVFGARQTEVRGKPRFLGLILTAILLLFLVGVAAWASVFLDEGLSRFFRGSDIKLADVPAVSETEEDPAVQPSEDAAPALIAPLPSGDGDGRVAALPRETAPPVDVATLPDSPTPLSPSEALASYAATGIWQMAPLPPETPGAGAPITELYQVSLDPGVDLGLPGKLPRRAPDVRDTAPEAAGTPPPAGMRFDFDERGFVRATPDGVLTPEGVRVVAGRPPLMPPAEMAQSVTVIAEVPAPATQDGAAPAQTETVVFKGDPALAGTRPRVRPQSIVAGQQPGEDEESDAGALAEVPEVELAETTGAAASLAALRPQLRPESMTAAAATLRTASAADTAPLVDGASLSRAIAAASAQPDVAVAATPEAEQEALDDDAFENVTPQAVTASLTPLRRPGDFESLVKRTQRQAAAQPVPQAQQMQVSLPSSASVASQATDKDVLNMRDVNLIGVYGSSASRRALVRLSNGRYKKVRVGDTLDGGQVAAIGESELRYIKRGRNVVLRMPKG</sequence>
<name>A0A1N7HD54_9RHOB</name>
<dbReference type="OrthoDB" id="7870459at2"/>
<feature type="compositionally biased region" description="Basic and acidic residues" evidence="1">
    <location>
        <begin position="178"/>
        <end position="192"/>
    </location>
</feature>
<accession>A0A1N7HD54</accession>
<feature type="region of interest" description="Disordered" evidence="1">
    <location>
        <begin position="450"/>
        <end position="482"/>
    </location>
</feature>
<feature type="region of interest" description="Disordered" evidence="1">
    <location>
        <begin position="657"/>
        <end position="676"/>
    </location>
</feature>
<evidence type="ECO:0000256" key="1">
    <source>
        <dbReference type="SAM" id="MobiDB-lite"/>
    </source>
</evidence>
<feature type="compositionally biased region" description="Low complexity" evidence="1">
    <location>
        <begin position="240"/>
        <end position="254"/>
    </location>
</feature>